<dbReference type="SUPFAM" id="SSF55282">
    <property type="entry name" value="RL5-like"/>
    <property type="match status" value="1"/>
</dbReference>
<organism evidence="9 10">
    <name type="scientific">Candidatus Kaiserbacteria bacterium RIFCSPLOWO2_01_FULL_50_24</name>
    <dbReference type="NCBI Taxonomy" id="1798507"/>
    <lineage>
        <taxon>Bacteria</taxon>
        <taxon>Candidatus Kaiseribacteriota</taxon>
    </lineage>
</organism>
<dbReference type="InterPro" id="IPR022803">
    <property type="entry name" value="Ribosomal_uL5_dom_sf"/>
</dbReference>
<evidence type="ECO:0000256" key="5">
    <source>
        <dbReference type="ARBA" id="ARBA00035461"/>
    </source>
</evidence>
<dbReference type="PIRSF" id="PIRSF002161">
    <property type="entry name" value="Ribosomal_L5"/>
    <property type="match status" value="1"/>
</dbReference>
<feature type="domain" description="Large ribosomal subunit protein uL5 C-terminal" evidence="8">
    <location>
        <begin position="82"/>
        <end position="173"/>
    </location>
</feature>
<reference evidence="9 10" key="1">
    <citation type="journal article" date="2016" name="Nat. Commun.">
        <title>Thousands of microbial genomes shed light on interconnected biogeochemical processes in an aquifer system.</title>
        <authorList>
            <person name="Anantharaman K."/>
            <person name="Brown C.T."/>
            <person name="Hug L.A."/>
            <person name="Sharon I."/>
            <person name="Castelle C.J."/>
            <person name="Probst A.J."/>
            <person name="Thomas B.C."/>
            <person name="Singh A."/>
            <person name="Wilkins M.J."/>
            <person name="Karaoz U."/>
            <person name="Brodie E.L."/>
            <person name="Williams K.H."/>
            <person name="Hubbard S.S."/>
            <person name="Banfield J.F."/>
        </authorList>
    </citation>
    <scope>NUCLEOTIDE SEQUENCE [LARGE SCALE GENOMIC DNA]</scope>
</reference>
<dbReference type="GO" id="GO:0005840">
    <property type="term" value="C:ribosome"/>
    <property type="evidence" value="ECO:0007669"/>
    <property type="project" value="UniProtKB-KW"/>
</dbReference>
<dbReference type="FunFam" id="3.30.1440.10:FF:000001">
    <property type="entry name" value="50S ribosomal protein L5"/>
    <property type="match status" value="1"/>
</dbReference>
<dbReference type="Pfam" id="PF00281">
    <property type="entry name" value="Ribosomal_L5"/>
    <property type="match status" value="1"/>
</dbReference>
<dbReference type="GO" id="GO:0006412">
    <property type="term" value="P:translation"/>
    <property type="evidence" value="ECO:0007669"/>
    <property type="project" value="InterPro"/>
</dbReference>
<dbReference type="Proteomes" id="UP000178587">
    <property type="component" value="Unassembled WGS sequence"/>
</dbReference>
<dbReference type="GO" id="GO:1990904">
    <property type="term" value="C:ribonucleoprotein complex"/>
    <property type="evidence" value="ECO:0007669"/>
    <property type="project" value="UniProtKB-KW"/>
</dbReference>
<dbReference type="PANTHER" id="PTHR11994">
    <property type="entry name" value="60S RIBOSOMAL PROTEIN L11-RELATED"/>
    <property type="match status" value="1"/>
</dbReference>
<dbReference type="EMBL" id="MFLU01000019">
    <property type="protein sequence ID" value="OGG73424.1"/>
    <property type="molecule type" value="Genomic_DNA"/>
</dbReference>
<evidence type="ECO:0000256" key="2">
    <source>
        <dbReference type="ARBA" id="ARBA00022980"/>
    </source>
</evidence>
<feature type="domain" description="Large ribosomal subunit protein uL5 N-terminal" evidence="7">
    <location>
        <begin position="22"/>
        <end position="77"/>
    </location>
</feature>
<sequence>MKTETSQNKIFNALKAELGYTNPMQTPRVEKVVVSSGVGKIKDQKRRDFIAERLARITGQRAAPRGAKKAVANFKSRVGDVVGFQVTLRGKYGESFLQKLIHIVLPRVKDFRGIKPDSIDEMGNITIGLKEHTVFPETSDEDSKDVFGLAVTIATTAKNKKEAAAFLRHLGLPLREAEVNK</sequence>
<dbReference type="STRING" id="1798507.A3A34_02375"/>
<dbReference type="Pfam" id="PF00673">
    <property type="entry name" value="Ribosomal_L5_C"/>
    <property type="match status" value="1"/>
</dbReference>
<evidence type="ECO:0000256" key="1">
    <source>
        <dbReference type="ARBA" id="ARBA00008553"/>
    </source>
</evidence>
<dbReference type="GO" id="GO:0003735">
    <property type="term" value="F:structural constituent of ribosome"/>
    <property type="evidence" value="ECO:0007669"/>
    <property type="project" value="InterPro"/>
</dbReference>
<proteinExistence type="inferred from homology"/>
<name>A0A1F6EIE7_9BACT</name>
<evidence type="ECO:0000259" key="8">
    <source>
        <dbReference type="Pfam" id="PF00673"/>
    </source>
</evidence>
<keyword evidence="3 6" id="KW-0687">Ribonucleoprotein</keyword>
<dbReference type="InterPro" id="IPR031309">
    <property type="entry name" value="Ribosomal_uL5_C"/>
</dbReference>
<evidence type="ECO:0000259" key="7">
    <source>
        <dbReference type="Pfam" id="PF00281"/>
    </source>
</evidence>
<dbReference type="InterPro" id="IPR002132">
    <property type="entry name" value="Ribosomal_uL5"/>
</dbReference>
<keyword evidence="2 6" id="KW-0689">Ribosomal protein</keyword>
<evidence type="ECO:0000256" key="6">
    <source>
        <dbReference type="RuleBase" id="RU003930"/>
    </source>
</evidence>
<dbReference type="InterPro" id="IPR031310">
    <property type="entry name" value="Ribosomal_uL5_N"/>
</dbReference>
<evidence type="ECO:0000313" key="9">
    <source>
        <dbReference type="EMBL" id="OGG73424.1"/>
    </source>
</evidence>
<accession>A0A1F6EIE7</accession>
<comment type="similarity">
    <text evidence="1 6">Belongs to the universal ribosomal protein uL5 family.</text>
</comment>
<evidence type="ECO:0000256" key="4">
    <source>
        <dbReference type="ARBA" id="ARBA00035245"/>
    </source>
</evidence>
<gene>
    <name evidence="9" type="ORF">A3A34_02375</name>
</gene>
<evidence type="ECO:0000256" key="3">
    <source>
        <dbReference type="ARBA" id="ARBA00023274"/>
    </source>
</evidence>
<comment type="caution">
    <text evidence="9">The sequence shown here is derived from an EMBL/GenBank/DDBJ whole genome shotgun (WGS) entry which is preliminary data.</text>
</comment>
<evidence type="ECO:0000313" key="10">
    <source>
        <dbReference type="Proteomes" id="UP000178587"/>
    </source>
</evidence>
<dbReference type="Gene3D" id="3.30.1440.10">
    <property type="match status" value="1"/>
</dbReference>
<dbReference type="AlphaFoldDB" id="A0A1F6EIE7"/>
<protein>
    <recommendedName>
        <fullName evidence="4">Large ribosomal subunit protein uL5</fullName>
    </recommendedName>
    <alternativeName>
        <fullName evidence="5">50S ribosomal protein L5</fullName>
    </alternativeName>
</protein>